<feature type="non-terminal residue" evidence="1">
    <location>
        <position position="1"/>
    </location>
</feature>
<evidence type="ECO:0000313" key="1">
    <source>
        <dbReference type="EMBL" id="SVD68504.1"/>
    </source>
</evidence>
<protein>
    <recommendedName>
        <fullName evidence="2">Outer membrane protein beta-barrel domain-containing protein</fullName>
    </recommendedName>
</protein>
<name>A0A382XCB1_9ZZZZ</name>
<proteinExistence type="predicted"/>
<dbReference type="EMBL" id="UINC01166509">
    <property type="protein sequence ID" value="SVD68504.1"/>
    <property type="molecule type" value="Genomic_DNA"/>
</dbReference>
<reference evidence="1" key="1">
    <citation type="submission" date="2018-05" db="EMBL/GenBank/DDBJ databases">
        <authorList>
            <person name="Lanie J.A."/>
            <person name="Ng W.-L."/>
            <person name="Kazmierczak K.M."/>
            <person name="Andrzejewski T.M."/>
            <person name="Davidsen T.M."/>
            <person name="Wayne K.J."/>
            <person name="Tettelin H."/>
            <person name="Glass J.I."/>
            <person name="Rusch D."/>
            <person name="Podicherti R."/>
            <person name="Tsui H.-C.T."/>
            <person name="Winkler M.E."/>
        </authorList>
    </citation>
    <scope>NUCLEOTIDE SEQUENCE</scope>
</reference>
<dbReference type="AlphaFoldDB" id="A0A382XCB1"/>
<gene>
    <name evidence="1" type="ORF">METZ01_LOCUS421358</name>
</gene>
<evidence type="ECO:0008006" key="2">
    <source>
        <dbReference type="Google" id="ProtNLM"/>
    </source>
</evidence>
<organism evidence="1">
    <name type="scientific">marine metagenome</name>
    <dbReference type="NCBI Taxonomy" id="408172"/>
    <lineage>
        <taxon>unclassified sequences</taxon>
        <taxon>metagenomes</taxon>
        <taxon>ecological metagenomes</taxon>
    </lineage>
</organism>
<accession>A0A382XCB1</accession>
<sequence length="218" mass="24667">KLEKLESEKVNNDDKLEEKKSIFSKVKKSIDEVKKLESNQKNIWEGWSYEGSRAIGFTMYDYGYGINYYEYLSLGIGLTMGFRHNNDNDMQMLFSLPESISVEQNSFSIGLHASYPFSHKIEIGGGISLSNVVDQWENVTLNTSGKFKAIVPGGGFGLNFFPFSFERPLRMVVCISLGSGGIYYPRKYEIDLEGTVTQHDSKLIVHPNFGVTLIVPKY</sequence>